<comment type="caution">
    <text evidence="1">The sequence shown here is derived from an EMBL/GenBank/DDBJ whole genome shotgun (WGS) entry which is preliminary data.</text>
</comment>
<name>A0ACC0VMJ3_9STRA</name>
<evidence type="ECO:0000313" key="1">
    <source>
        <dbReference type="EMBL" id="KAI9907735.1"/>
    </source>
</evidence>
<dbReference type="Proteomes" id="UP001163321">
    <property type="component" value="Chromosome 8"/>
</dbReference>
<organism evidence="1 2">
    <name type="scientific">Peronosclerospora sorghi</name>
    <dbReference type="NCBI Taxonomy" id="230839"/>
    <lineage>
        <taxon>Eukaryota</taxon>
        <taxon>Sar</taxon>
        <taxon>Stramenopiles</taxon>
        <taxon>Oomycota</taxon>
        <taxon>Peronosporomycetes</taxon>
        <taxon>Peronosporales</taxon>
        <taxon>Peronosporaceae</taxon>
        <taxon>Peronosclerospora</taxon>
    </lineage>
</organism>
<sequence>MLLVRQHTFLKILEKRKTEKEHHNHFDCAIDMDADELQERILDFIRTREALRDEESSALRDQVYDLTELLAAFDLCELHDPHLIAVRDRAFQREITADIELPIQVQSLRRELQQLVTPDVLITGSIEQTVGNIDTQVPEYSDDVRKTDSKVEFLQERIELLERDIVILRLRQELLEETTPRLESATANYEDDGIEIAPGQEDLGVFDDHRNESTTAMQEQDDRIAYLENALEMESAKNAVLKQQTIRLRQVENILQDFSRRRSSFL</sequence>
<keyword evidence="2" id="KW-1185">Reference proteome</keyword>
<proteinExistence type="predicted"/>
<protein>
    <submittedName>
        <fullName evidence="1">Uncharacterized protein</fullName>
    </submittedName>
</protein>
<reference evidence="1 2" key="1">
    <citation type="journal article" date="2022" name="bioRxiv">
        <title>The genome of the oomycete Peronosclerospora sorghi, a cosmopolitan pathogen of maize and sorghum, is inflated with dispersed pseudogenes.</title>
        <authorList>
            <person name="Fletcher K."/>
            <person name="Martin F."/>
            <person name="Isakeit T."/>
            <person name="Cavanaugh K."/>
            <person name="Magill C."/>
            <person name="Michelmore R."/>
        </authorList>
    </citation>
    <scope>NUCLEOTIDE SEQUENCE [LARGE SCALE GENOMIC DNA]</scope>
    <source>
        <strain evidence="1">P6</strain>
    </source>
</reference>
<gene>
    <name evidence="1" type="ORF">PsorP6_016575</name>
</gene>
<evidence type="ECO:0000313" key="2">
    <source>
        <dbReference type="Proteomes" id="UP001163321"/>
    </source>
</evidence>
<dbReference type="EMBL" id="CM047587">
    <property type="protein sequence ID" value="KAI9907735.1"/>
    <property type="molecule type" value="Genomic_DNA"/>
</dbReference>
<accession>A0ACC0VMJ3</accession>